<dbReference type="AlphaFoldDB" id="A0A516GMT3"/>
<dbReference type="SUPFAM" id="SSF51161">
    <property type="entry name" value="Trimeric LpxA-like enzymes"/>
    <property type="match status" value="1"/>
</dbReference>
<dbReference type="Gene3D" id="1.10.3130.10">
    <property type="entry name" value="serine acetyltransferase, domain 1"/>
    <property type="match status" value="1"/>
</dbReference>
<keyword evidence="5" id="KW-1185">Reference proteome</keyword>
<accession>A0A516GMT3</accession>
<dbReference type="OrthoDB" id="9801456at2"/>
<keyword evidence="3" id="KW-0012">Acyltransferase</keyword>
<sequence length="255" mass="28464">MVEDTKLQNKLVSKIYNVRLKESIATFTKNLFYVMFDDEPATELQHLENLFVDMSSKLEIEDAFNIWETFKFNLPSIRRRLDLDAVAIEQHDPAAKSLGEVYLAYPGFYAIAIYRLSHELFELNVPIIPRMMSEYAHGVTGTDIHPGAQIGDSFFIDHATGIVIGETSIIKNNVKIYQGVTLGGVQVKKSLSATKRHPTIEDNVIIYANATILGGDVVIGANSIIGANVCVTVSIPEGSILTYQKEFNIRSRNHD</sequence>
<dbReference type="Proteomes" id="UP000319209">
    <property type="component" value="Chromosome"/>
</dbReference>
<protein>
    <submittedName>
        <fullName evidence="4">Serine acetyltransferase</fullName>
    </submittedName>
</protein>
<dbReference type="Gene3D" id="2.160.10.10">
    <property type="entry name" value="Hexapeptide repeat proteins"/>
    <property type="match status" value="1"/>
</dbReference>
<dbReference type="GO" id="GO:0008652">
    <property type="term" value="P:amino acid biosynthetic process"/>
    <property type="evidence" value="ECO:0007669"/>
    <property type="project" value="UniProtKB-KW"/>
</dbReference>
<dbReference type="PANTHER" id="PTHR42811">
    <property type="entry name" value="SERINE ACETYLTRANSFERASE"/>
    <property type="match status" value="1"/>
</dbReference>
<dbReference type="RefSeq" id="WP_143379745.1">
    <property type="nucleotide sequence ID" value="NZ_CP041637.1"/>
</dbReference>
<dbReference type="CDD" id="cd03354">
    <property type="entry name" value="LbH_SAT"/>
    <property type="match status" value="1"/>
</dbReference>
<evidence type="ECO:0000256" key="3">
    <source>
        <dbReference type="ARBA" id="ARBA00023315"/>
    </source>
</evidence>
<dbReference type="InterPro" id="IPR053376">
    <property type="entry name" value="Serine_acetyltransferase"/>
</dbReference>
<dbReference type="InterPro" id="IPR011004">
    <property type="entry name" value="Trimer_LpxA-like_sf"/>
</dbReference>
<dbReference type="InterPro" id="IPR045304">
    <property type="entry name" value="LbH_SAT"/>
</dbReference>
<proteinExistence type="predicted"/>
<gene>
    <name evidence="4" type="ORF">FNB79_02210</name>
</gene>
<evidence type="ECO:0000256" key="2">
    <source>
        <dbReference type="ARBA" id="ARBA00022679"/>
    </source>
</evidence>
<evidence type="ECO:0000313" key="5">
    <source>
        <dbReference type="Proteomes" id="UP000319209"/>
    </source>
</evidence>
<dbReference type="KEGG" id="fop:FNB79_02210"/>
<name>A0A516GMT3_9FLAO</name>
<dbReference type="InterPro" id="IPR042122">
    <property type="entry name" value="Ser_AcTrfase_N_sf"/>
</dbReference>
<dbReference type="NCBIfam" id="NF041874">
    <property type="entry name" value="EPS_EpsC"/>
    <property type="match status" value="1"/>
</dbReference>
<dbReference type="EMBL" id="CP041637">
    <property type="protein sequence ID" value="QDO92836.1"/>
    <property type="molecule type" value="Genomic_DNA"/>
</dbReference>
<dbReference type="GO" id="GO:0016746">
    <property type="term" value="F:acyltransferase activity"/>
    <property type="evidence" value="ECO:0007669"/>
    <property type="project" value="UniProtKB-KW"/>
</dbReference>
<organism evidence="4 5">
    <name type="scientific">Formosa sediminum</name>
    <dbReference type="NCBI Taxonomy" id="2594004"/>
    <lineage>
        <taxon>Bacteria</taxon>
        <taxon>Pseudomonadati</taxon>
        <taxon>Bacteroidota</taxon>
        <taxon>Flavobacteriia</taxon>
        <taxon>Flavobacteriales</taxon>
        <taxon>Flavobacteriaceae</taxon>
        <taxon>Formosa</taxon>
    </lineage>
</organism>
<evidence type="ECO:0000256" key="1">
    <source>
        <dbReference type="ARBA" id="ARBA00022605"/>
    </source>
</evidence>
<reference evidence="4 5" key="1">
    <citation type="submission" date="2019-07" db="EMBL/GenBank/DDBJ databases">
        <title>Genome sequencing for Formosa sp. PS13.</title>
        <authorList>
            <person name="Park S.-J."/>
        </authorList>
    </citation>
    <scope>NUCLEOTIDE SEQUENCE [LARGE SCALE GENOMIC DNA]</scope>
    <source>
        <strain evidence="4 5">PS13</strain>
    </source>
</reference>
<keyword evidence="1" id="KW-0028">Amino-acid biosynthesis</keyword>
<keyword evidence="2 4" id="KW-0808">Transferase</keyword>
<evidence type="ECO:0000313" key="4">
    <source>
        <dbReference type="EMBL" id="QDO92836.1"/>
    </source>
</evidence>